<evidence type="ECO:0000313" key="3">
    <source>
        <dbReference type="Proteomes" id="UP000516437"/>
    </source>
</evidence>
<reference evidence="2" key="1">
    <citation type="submission" date="2018-07" db="EMBL/GenBank/DDBJ databases">
        <authorList>
            <person name="Gao Z.-S."/>
            <person name="Jia H.-M."/>
            <person name="Jia H.-J."/>
            <person name="Cai Q.-L."/>
            <person name="Wang Y."/>
            <person name="Zhao H.-B."/>
        </authorList>
    </citation>
    <scope>NUCLEOTIDE SEQUENCE</scope>
    <source>
        <tissue evidence="2">Leaves</tissue>
    </source>
</reference>
<protein>
    <submittedName>
        <fullName evidence="2">Uncharacterized protein</fullName>
    </submittedName>
</protein>
<dbReference type="AlphaFoldDB" id="A0A6A1UHQ1"/>
<reference evidence="2" key="3">
    <citation type="submission" date="2019-09" db="EMBL/GenBank/DDBJ databases">
        <authorList>
            <person name="Gao Z."/>
        </authorList>
    </citation>
    <scope>NUCLEOTIDE SEQUENCE</scope>
    <source>
        <tissue evidence="2">Leaves</tissue>
    </source>
</reference>
<dbReference type="EMBL" id="RXIC02000415">
    <property type="protein sequence ID" value="KAB1199791.1"/>
    <property type="molecule type" value="Genomic_DNA"/>
</dbReference>
<organism evidence="2 3">
    <name type="scientific">Morella rubra</name>
    <name type="common">Chinese bayberry</name>
    <dbReference type="NCBI Taxonomy" id="262757"/>
    <lineage>
        <taxon>Eukaryota</taxon>
        <taxon>Viridiplantae</taxon>
        <taxon>Streptophyta</taxon>
        <taxon>Embryophyta</taxon>
        <taxon>Tracheophyta</taxon>
        <taxon>Spermatophyta</taxon>
        <taxon>Magnoliopsida</taxon>
        <taxon>eudicotyledons</taxon>
        <taxon>Gunneridae</taxon>
        <taxon>Pentapetalae</taxon>
        <taxon>rosids</taxon>
        <taxon>fabids</taxon>
        <taxon>Fagales</taxon>
        <taxon>Myricaceae</taxon>
        <taxon>Morella</taxon>
    </lineage>
</organism>
<reference evidence="2 3" key="2">
    <citation type="journal article" date="2019" name="Plant Biotechnol. J.">
        <title>The red bayberry genome and genetic basis of sex determination.</title>
        <authorList>
            <person name="Jia H.M."/>
            <person name="Jia H.J."/>
            <person name="Cai Q.L."/>
            <person name="Wang Y."/>
            <person name="Zhao H.B."/>
            <person name="Yang W.F."/>
            <person name="Wang G.Y."/>
            <person name="Li Y.H."/>
            <person name="Zhan D.L."/>
            <person name="Shen Y.T."/>
            <person name="Niu Q.F."/>
            <person name="Chang L."/>
            <person name="Qiu J."/>
            <person name="Zhao L."/>
            <person name="Xie H.B."/>
            <person name="Fu W.Y."/>
            <person name="Jin J."/>
            <person name="Li X.W."/>
            <person name="Jiao Y."/>
            <person name="Zhou C.C."/>
            <person name="Tu T."/>
            <person name="Chai C.Y."/>
            <person name="Gao J.L."/>
            <person name="Fan L.J."/>
            <person name="van de Weg E."/>
            <person name="Wang J.Y."/>
            <person name="Gao Z.S."/>
        </authorList>
    </citation>
    <scope>NUCLEOTIDE SEQUENCE [LARGE SCALE GENOMIC DNA]</scope>
    <source>
        <tissue evidence="2">Leaves</tissue>
    </source>
</reference>
<gene>
    <name evidence="1" type="ORF">CJ030_MR0G013384</name>
    <name evidence="2" type="ORF">CJ030_MR0G013388</name>
</gene>
<dbReference type="Proteomes" id="UP000516437">
    <property type="component" value="Unassembled WGS sequence"/>
</dbReference>
<dbReference type="EMBL" id="RXIC02000415">
    <property type="protein sequence ID" value="KAB1199787.1"/>
    <property type="molecule type" value="Genomic_DNA"/>
</dbReference>
<keyword evidence="3" id="KW-1185">Reference proteome</keyword>
<sequence>MIKESQRWDIVFPKALHSFSFASSICNGFTSHYTRVCFLITVKFLFLCFEDNELRLVPGDELLLQFLGDAAHLAWQSMGHVQCGLTYAGREFIRDMLAGFP</sequence>
<dbReference type="Gene3D" id="2.40.30.230">
    <property type="match status" value="1"/>
</dbReference>
<evidence type="ECO:0000313" key="2">
    <source>
        <dbReference type="EMBL" id="KAB1199791.1"/>
    </source>
</evidence>
<name>A0A6A1UHQ1_9ROSI</name>
<evidence type="ECO:0000313" key="1">
    <source>
        <dbReference type="EMBL" id="KAB1199787.1"/>
    </source>
</evidence>
<comment type="caution">
    <text evidence="2">The sequence shown here is derived from an EMBL/GenBank/DDBJ whole genome shotgun (WGS) entry which is preliminary data.</text>
</comment>
<dbReference type="OrthoDB" id="6513042at2759"/>
<accession>A0A6A1UHQ1</accession>
<proteinExistence type="predicted"/>